<keyword evidence="3" id="KW-1185">Reference proteome</keyword>
<dbReference type="EMBL" id="KZ824513">
    <property type="protein sequence ID" value="RAK94895.1"/>
    <property type="molecule type" value="Genomic_DNA"/>
</dbReference>
<name>A0A395GHL2_9EURO</name>
<sequence length="178" mass="19532">MKRRGGTEGINIGKGEEERGGIGKGEGEKGGEREEGVRDSEEKVERKKGKSKKGGAGRRGSRKGSHPAKQHWRDSGQCSDQPITHEPRAIRCSSEGQEVGKTVKMDGWRRRRKDEGCADSFHDFLRPGVPCLRPGWPHGFSHARRRPYRDEDASAFFVSSFANCQSPATRLTAGDGGG</sequence>
<dbReference type="RefSeq" id="XP_025569223.1">
    <property type="nucleotide sequence ID" value="XM_025715013.1"/>
</dbReference>
<evidence type="ECO:0000313" key="3">
    <source>
        <dbReference type="Proteomes" id="UP000249402"/>
    </source>
</evidence>
<reference evidence="2 3" key="1">
    <citation type="submission" date="2018-02" db="EMBL/GenBank/DDBJ databases">
        <title>The genomes of Aspergillus section Nigri reveals drivers in fungal speciation.</title>
        <authorList>
            <consortium name="DOE Joint Genome Institute"/>
            <person name="Vesth T.C."/>
            <person name="Nybo J."/>
            <person name="Theobald S."/>
            <person name="Brandl J."/>
            <person name="Frisvad J.C."/>
            <person name="Nielsen K.F."/>
            <person name="Lyhne E.K."/>
            <person name="Kogle M.E."/>
            <person name="Kuo A."/>
            <person name="Riley R."/>
            <person name="Clum A."/>
            <person name="Nolan M."/>
            <person name="Lipzen A."/>
            <person name="Salamov A."/>
            <person name="Henrissat B."/>
            <person name="Wiebenga A."/>
            <person name="De vries R.P."/>
            <person name="Grigoriev I.V."/>
            <person name="Mortensen U.H."/>
            <person name="Andersen M.R."/>
            <person name="Baker S.E."/>
        </authorList>
    </citation>
    <scope>NUCLEOTIDE SEQUENCE [LARGE SCALE GENOMIC DNA]</scope>
    <source>
        <strain evidence="2 3">CBS 121593</strain>
    </source>
</reference>
<organism evidence="2 3">
    <name type="scientific">Aspergillus ibericus CBS 121593</name>
    <dbReference type="NCBI Taxonomy" id="1448316"/>
    <lineage>
        <taxon>Eukaryota</taxon>
        <taxon>Fungi</taxon>
        <taxon>Dikarya</taxon>
        <taxon>Ascomycota</taxon>
        <taxon>Pezizomycotina</taxon>
        <taxon>Eurotiomycetes</taxon>
        <taxon>Eurotiomycetidae</taxon>
        <taxon>Eurotiales</taxon>
        <taxon>Aspergillaceae</taxon>
        <taxon>Aspergillus</taxon>
        <taxon>Aspergillus subgen. Circumdati</taxon>
    </lineage>
</organism>
<feature type="compositionally biased region" description="Basic residues" evidence="1">
    <location>
        <begin position="46"/>
        <end position="70"/>
    </location>
</feature>
<feature type="compositionally biased region" description="Basic and acidic residues" evidence="1">
    <location>
        <begin position="101"/>
        <end position="112"/>
    </location>
</feature>
<dbReference type="AlphaFoldDB" id="A0A395GHL2"/>
<dbReference type="Proteomes" id="UP000249402">
    <property type="component" value="Unassembled WGS sequence"/>
</dbReference>
<feature type="compositionally biased region" description="Basic and acidic residues" evidence="1">
    <location>
        <begin position="14"/>
        <end position="45"/>
    </location>
</feature>
<protein>
    <submittedName>
        <fullName evidence="2">Uncharacterized protein</fullName>
    </submittedName>
</protein>
<dbReference type="GeneID" id="37219878"/>
<evidence type="ECO:0000313" key="2">
    <source>
        <dbReference type="EMBL" id="RAK94895.1"/>
    </source>
</evidence>
<proteinExistence type="predicted"/>
<feature type="region of interest" description="Disordered" evidence="1">
    <location>
        <begin position="1"/>
        <end position="112"/>
    </location>
</feature>
<accession>A0A395GHL2</accession>
<dbReference type="VEuPathDB" id="FungiDB:BO80DRAFT_292281"/>
<gene>
    <name evidence="2" type="ORF">BO80DRAFT_292281</name>
</gene>
<evidence type="ECO:0000256" key="1">
    <source>
        <dbReference type="SAM" id="MobiDB-lite"/>
    </source>
</evidence>